<proteinExistence type="predicted"/>
<organism evidence="1">
    <name type="scientific">marine metagenome</name>
    <dbReference type="NCBI Taxonomy" id="408172"/>
    <lineage>
        <taxon>unclassified sequences</taxon>
        <taxon>metagenomes</taxon>
        <taxon>ecological metagenomes</taxon>
    </lineage>
</organism>
<dbReference type="AlphaFoldDB" id="A0A383DL90"/>
<gene>
    <name evidence="1" type="ORF">METZ01_LOCUS498085</name>
</gene>
<sequence length="62" mass="6429">MQGSLALVGGDEFQSGCQDLDLAVLETTKLEKPAVLILPTAAAHQNPSKAAANGIEYFSKLG</sequence>
<dbReference type="EMBL" id="UINC01218274">
    <property type="protein sequence ID" value="SVE45231.1"/>
    <property type="molecule type" value="Genomic_DNA"/>
</dbReference>
<dbReference type="Gene3D" id="3.40.50.880">
    <property type="match status" value="1"/>
</dbReference>
<protein>
    <submittedName>
        <fullName evidence="1">Uncharacterized protein</fullName>
    </submittedName>
</protein>
<name>A0A383DL90_9ZZZZ</name>
<reference evidence="1" key="1">
    <citation type="submission" date="2018-05" db="EMBL/GenBank/DDBJ databases">
        <authorList>
            <person name="Lanie J.A."/>
            <person name="Ng W.-L."/>
            <person name="Kazmierczak K.M."/>
            <person name="Andrzejewski T.M."/>
            <person name="Davidsen T.M."/>
            <person name="Wayne K.J."/>
            <person name="Tettelin H."/>
            <person name="Glass J.I."/>
            <person name="Rusch D."/>
            <person name="Podicherti R."/>
            <person name="Tsui H.-C.T."/>
            <person name="Winkler M.E."/>
        </authorList>
    </citation>
    <scope>NUCLEOTIDE SEQUENCE</scope>
</reference>
<feature type="non-terminal residue" evidence="1">
    <location>
        <position position="62"/>
    </location>
</feature>
<dbReference type="InterPro" id="IPR029062">
    <property type="entry name" value="Class_I_gatase-like"/>
</dbReference>
<evidence type="ECO:0000313" key="1">
    <source>
        <dbReference type="EMBL" id="SVE45231.1"/>
    </source>
</evidence>
<accession>A0A383DL90</accession>